<dbReference type="EMBL" id="JAESVB010000001">
    <property type="protein sequence ID" value="MCB8873623.1"/>
    <property type="molecule type" value="Genomic_DNA"/>
</dbReference>
<evidence type="ECO:0000313" key="2">
    <source>
        <dbReference type="Proteomes" id="UP000708298"/>
    </source>
</evidence>
<name>A0A963YMZ8_9PROT</name>
<dbReference type="Proteomes" id="UP000708298">
    <property type="component" value="Unassembled WGS sequence"/>
</dbReference>
<dbReference type="AlphaFoldDB" id="A0A963YMZ8"/>
<organism evidence="1 2">
    <name type="scientific">Acidisoma silvae</name>
    <dbReference type="NCBI Taxonomy" id="2802396"/>
    <lineage>
        <taxon>Bacteria</taxon>
        <taxon>Pseudomonadati</taxon>
        <taxon>Pseudomonadota</taxon>
        <taxon>Alphaproteobacteria</taxon>
        <taxon>Acetobacterales</taxon>
        <taxon>Acidocellaceae</taxon>
        <taxon>Acidisoma</taxon>
    </lineage>
</organism>
<keyword evidence="2" id="KW-1185">Reference proteome</keyword>
<protein>
    <recommendedName>
        <fullName evidence="3">Glycosyl hydrolase family 30 beta sandwich domain-containing protein</fullName>
    </recommendedName>
</protein>
<dbReference type="SUPFAM" id="SSF51445">
    <property type="entry name" value="(Trans)glycosidases"/>
    <property type="match status" value="1"/>
</dbReference>
<gene>
    <name evidence="1" type="ORF">ASILVAE211_00405</name>
</gene>
<dbReference type="RefSeq" id="WP_227319312.1">
    <property type="nucleotide sequence ID" value="NZ_JAESVB010000001.1"/>
</dbReference>
<reference evidence="1" key="2">
    <citation type="submission" date="2021-01" db="EMBL/GenBank/DDBJ databases">
        <authorList>
            <person name="Mieszkin S."/>
            <person name="Pouder E."/>
            <person name="Alain K."/>
        </authorList>
    </citation>
    <scope>NUCLEOTIDE SEQUENCE</scope>
    <source>
        <strain evidence="1">HW T2.11</strain>
    </source>
</reference>
<reference evidence="1" key="1">
    <citation type="journal article" date="2021" name="Microorganisms">
        <title>Acidisoma silvae sp. nov. and Acidisomacellulosilytica sp. nov., Two Acidophilic Bacteria Isolated from Decaying Wood, Hydrolyzing Cellulose and Producing Poly-3-hydroxybutyrate.</title>
        <authorList>
            <person name="Mieszkin S."/>
            <person name="Pouder E."/>
            <person name="Uroz S."/>
            <person name="Simon-Colin C."/>
            <person name="Alain K."/>
        </authorList>
    </citation>
    <scope>NUCLEOTIDE SEQUENCE</scope>
    <source>
        <strain evidence="1">HW T2.11</strain>
    </source>
</reference>
<evidence type="ECO:0008006" key="3">
    <source>
        <dbReference type="Google" id="ProtNLM"/>
    </source>
</evidence>
<dbReference type="InterPro" id="IPR017853">
    <property type="entry name" value="GH"/>
</dbReference>
<sequence>MSLDLLRRRFLAYGAGIFGSALVSGRSWAQATGLRLVPRQIFAGFGANAGIESPHVAVRDKLLHDLNAALLRVGAPYLISPGRLTGKLDTQSIYNEIIALHGAKESSLQSFADEMSQLHIKLHVIFWNAPPNWLLPLGATKHLANPAYFDDYAHYIAAHLLYFQDQGAVISAVELTNEPMGAWNARYTPEQYDQLLTVTRAALDAAGLKHIQIEGPGASSDGSPPYFQELTRTGHISDLGAYSFHEYDSRAGLVPAGLTMIRPDLAGVPAHPISITEYSVTANPWNQPPGPFLPGKQPPPLDYGIALSGEALQLVADGVTNMFIWTLEDNKGAKQAWGLIDLDGNIKPHVQALVDLFGMVAPGMKVFVPAQAVAQVPVMLFQKGSTVTLCAVNLRQEKVQISLDCSGLLPPGKRPVETRYFGKDAPMLALTADGVSLTLPPRTNLAARFRVA</sequence>
<dbReference type="PROSITE" id="PS51318">
    <property type="entry name" value="TAT"/>
    <property type="match status" value="1"/>
</dbReference>
<dbReference type="InterPro" id="IPR006311">
    <property type="entry name" value="TAT_signal"/>
</dbReference>
<proteinExistence type="predicted"/>
<dbReference type="Gene3D" id="3.20.20.80">
    <property type="entry name" value="Glycosidases"/>
    <property type="match status" value="1"/>
</dbReference>
<comment type="caution">
    <text evidence="1">The sequence shown here is derived from an EMBL/GenBank/DDBJ whole genome shotgun (WGS) entry which is preliminary data.</text>
</comment>
<evidence type="ECO:0000313" key="1">
    <source>
        <dbReference type="EMBL" id="MCB8873623.1"/>
    </source>
</evidence>
<accession>A0A963YMZ8</accession>